<keyword evidence="6 7" id="KW-0472">Membrane</keyword>
<keyword evidence="4 7" id="KW-0812">Transmembrane</keyword>
<dbReference type="InterPro" id="IPR011701">
    <property type="entry name" value="MFS"/>
</dbReference>
<feature type="domain" description="Major facilitator superfamily (MFS) profile" evidence="8">
    <location>
        <begin position="13"/>
        <end position="386"/>
    </location>
</feature>
<keyword evidence="3" id="KW-1003">Cell membrane</keyword>
<keyword evidence="5 7" id="KW-1133">Transmembrane helix</keyword>
<comment type="subcellular location">
    <subcellularLocation>
        <location evidence="1">Cell membrane</location>
        <topology evidence="1">Multi-pass membrane protein</topology>
    </subcellularLocation>
</comment>
<comment type="caution">
    <text evidence="9">The sequence shown here is derived from an EMBL/GenBank/DDBJ whole genome shotgun (WGS) entry which is preliminary data.</text>
</comment>
<dbReference type="CDD" id="cd17477">
    <property type="entry name" value="MFS_YcaD_like"/>
    <property type="match status" value="1"/>
</dbReference>
<reference evidence="9 10" key="1">
    <citation type="submission" date="2024-06" db="EMBL/GenBank/DDBJ databases">
        <title>Genomic Encyclopedia of Type Strains, Phase IV (KMG-IV): sequencing the most valuable type-strain genomes for metagenomic binning, comparative biology and taxonomic classification.</title>
        <authorList>
            <person name="Goeker M."/>
        </authorList>
    </citation>
    <scope>NUCLEOTIDE SEQUENCE [LARGE SCALE GENOMIC DNA]</scope>
    <source>
        <strain evidence="9 10">DSM 100022</strain>
    </source>
</reference>
<dbReference type="RefSeq" id="WP_354492344.1">
    <property type="nucleotide sequence ID" value="NZ_JBEPMC010000006.1"/>
</dbReference>
<sequence length="388" mass="40767">MTAESTTSSQEDRMPWAAMAGIIATVTVFALAQGLTYPLLSFILERQGTTPGLIGLSAAMTPLGFIVSAPFVPALERRVGAARLAILCSILAALALVAIALTQEVWAWMPLRFLLGFFANPLYVISETWLISITPASRRGRIMGLYSSIVSGGFAIGPLSLGLVGTQGWPPFLIGIVAFPLCGLIVLAVVPRLPKMSHEGKAISVGGFFALAPLLLFAVFAAAVFEQVVISLFAVYGVALGSAEGRIASLIACFTAGNAVLQILLGRVAERFGSTRPMLFCALASLAGCLLLPSIFNSWLIWPLVFVWGGVSFGIYTMSLIQLGERFTGQALIAGNAAFAFVWGIGGIVGSPATGLAMQLIGHQGLPSSLGLLCCLLAVFLMAERRRG</sequence>
<evidence type="ECO:0000256" key="5">
    <source>
        <dbReference type="ARBA" id="ARBA00022989"/>
    </source>
</evidence>
<dbReference type="Proteomes" id="UP001549204">
    <property type="component" value="Unassembled WGS sequence"/>
</dbReference>
<feature type="transmembrane region" description="Helical" evidence="7">
    <location>
        <begin position="169"/>
        <end position="190"/>
    </location>
</feature>
<feature type="transmembrane region" description="Helical" evidence="7">
    <location>
        <begin position="143"/>
        <end position="163"/>
    </location>
</feature>
<evidence type="ECO:0000256" key="7">
    <source>
        <dbReference type="SAM" id="Phobius"/>
    </source>
</evidence>
<dbReference type="Gene3D" id="1.20.1250.20">
    <property type="entry name" value="MFS general substrate transporter like domains"/>
    <property type="match status" value="2"/>
</dbReference>
<feature type="transmembrane region" description="Helical" evidence="7">
    <location>
        <begin position="202"/>
        <end position="225"/>
    </location>
</feature>
<evidence type="ECO:0000313" key="9">
    <source>
        <dbReference type="EMBL" id="MET3580632.1"/>
    </source>
</evidence>
<dbReference type="Pfam" id="PF07690">
    <property type="entry name" value="MFS_1"/>
    <property type="match status" value="2"/>
</dbReference>
<dbReference type="PROSITE" id="PS50850">
    <property type="entry name" value="MFS"/>
    <property type="match status" value="1"/>
</dbReference>
<evidence type="ECO:0000256" key="1">
    <source>
        <dbReference type="ARBA" id="ARBA00004651"/>
    </source>
</evidence>
<evidence type="ECO:0000259" key="8">
    <source>
        <dbReference type="PROSITE" id="PS50850"/>
    </source>
</evidence>
<gene>
    <name evidence="9" type="ORF">ABID19_003671</name>
</gene>
<proteinExistence type="predicted"/>
<dbReference type="InterPro" id="IPR001958">
    <property type="entry name" value="Tet-R_TetA/multi-R_MdtG-like"/>
</dbReference>
<evidence type="ECO:0000256" key="4">
    <source>
        <dbReference type="ARBA" id="ARBA00022692"/>
    </source>
</evidence>
<feature type="transmembrane region" description="Helical" evidence="7">
    <location>
        <begin position="277"/>
        <end position="295"/>
    </location>
</feature>
<organism evidence="9 10">
    <name type="scientific">Mesorhizobium robiniae</name>
    <dbReference type="NCBI Taxonomy" id="559315"/>
    <lineage>
        <taxon>Bacteria</taxon>
        <taxon>Pseudomonadati</taxon>
        <taxon>Pseudomonadota</taxon>
        <taxon>Alphaproteobacteria</taxon>
        <taxon>Hyphomicrobiales</taxon>
        <taxon>Phyllobacteriaceae</taxon>
        <taxon>Mesorhizobium</taxon>
    </lineage>
</organism>
<evidence type="ECO:0000256" key="3">
    <source>
        <dbReference type="ARBA" id="ARBA00022475"/>
    </source>
</evidence>
<dbReference type="InterPro" id="IPR020846">
    <property type="entry name" value="MFS_dom"/>
</dbReference>
<dbReference type="PANTHER" id="PTHR23521">
    <property type="entry name" value="TRANSPORTER MFS SUPERFAMILY"/>
    <property type="match status" value="1"/>
</dbReference>
<dbReference type="PANTHER" id="PTHR23521:SF2">
    <property type="entry name" value="TRANSPORTER MFS SUPERFAMILY"/>
    <property type="match status" value="1"/>
</dbReference>
<dbReference type="SUPFAM" id="SSF103473">
    <property type="entry name" value="MFS general substrate transporter"/>
    <property type="match status" value="1"/>
</dbReference>
<feature type="transmembrane region" description="Helical" evidence="7">
    <location>
        <begin position="365"/>
        <end position="383"/>
    </location>
</feature>
<feature type="transmembrane region" description="Helical" evidence="7">
    <location>
        <begin position="301"/>
        <end position="321"/>
    </location>
</feature>
<dbReference type="PRINTS" id="PR01035">
    <property type="entry name" value="TCRTETA"/>
</dbReference>
<feature type="transmembrane region" description="Helical" evidence="7">
    <location>
        <begin position="333"/>
        <end position="353"/>
    </location>
</feature>
<feature type="transmembrane region" description="Helical" evidence="7">
    <location>
        <begin position="245"/>
        <end position="265"/>
    </location>
</feature>
<name>A0ABV2GQR9_9HYPH</name>
<feature type="transmembrane region" description="Helical" evidence="7">
    <location>
        <begin position="113"/>
        <end position="131"/>
    </location>
</feature>
<protein>
    <submittedName>
        <fullName evidence="9">MFS family permease</fullName>
    </submittedName>
</protein>
<dbReference type="InterPro" id="IPR036259">
    <property type="entry name" value="MFS_trans_sf"/>
</dbReference>
<dbReference type="EMBL" id="JBEPMC010000006">
    <property type="protein sequence ID" value="MET3580632.1"/>
    <property type="molecule type" value="Genomic_DNA"/>
</dbReference>
<feature type="transmembrane region" description="Helical" evidence="7">
    <location>
        <begin position="84"/>
        <end position="101"/>
    </location>
</feature>
<keyword evidence="2" id="KW-0813">Transport</keyword>
<feature type="transmembrane region" description="Helical" evidence="7">
    <location>
        <begin position="52"/>
        <end position="72"/>
    </location>
</feature>
<evidence type="ECO:0000313" key="10">
    <source>
        <dbReference type="Proteomes" id="UP001549204"/>
    </source>
</evidence>
<dbReference type="InterPro" id="IPR047200">
    <property type="entry name" value="MFS_YcaD-like"/>
</dbReference>
<feature type="transmembrane region" description="Helical" evidence="7">
    <location>
        <begin position="16"/>
        <end position="40"/>
    </location>
</feature>
<accession>A0ABV2GQR9</accession>
<keyword evidence="10" id="KW-1185">Reference proteome</keyword>
<evidence type="ECO:0000256" key="6">
    <source>
        <dbReference type="ARBA" id="ARBA00023136"/>
    </source>
</evidence>
<evidence type="ECO:0000256" key="2">
    <source>
        <dbReference type="ARBA" id="ARBA00022448"/>
    </source>
</evidence>